<dbReference type="InterPro" id="IPR014729">
    <property type="entry name" value="Rossmann-like_a/b/a_fold"/>
</dbReference>
<protein>
    <submittedName>
        <fullName evidence="3">3675_t:CDS:1</fullName>
    </submittedName>
</protein>
<dbReference type="Proteomes" id="UP000789508">
    <property type="component" value="Unassembled WGS sequence"/>
</dbReference>
<feature type="region of interest" description="Disordered" evidence="1">
    <location>
        <begin position="1"/>
        <end position="33"/>
    </location>
</feature>
<dbReference type="PANTHER" id="PTHR46100">
    <property type="entry name" value="IMP2'P"/>
    <property type="match status" value="1"/>
</dbReference>
<proteinExistence type="predicted"/>
<dbReference type="OrthoDB" id="843225at2759"/>
<dbReference type="AlphaFoldDB" id="A0A9N8VD59"/>
<feature type="compositionally biased region" description="Low complexity" evidence="1">
    <location>
        <begin position="13"/>
        <end position="23"/>
    </location>
</feature>
<keyword evidence="4" id="KW-1185">Reference proteome</keyword>
<feature type="compositionally biased region" description="Basic and acidic residues" evidence="1">
    <location>
        <begin position="1"/>
        <end position="12"/>
    </location>
</feature>
<dbReference type="InterPro" id="IPR006016">
    <property type="entry name" value="UspA"/>
</dbReference>
<accession>A0A9N8VD59</accession>
<dbReference type="EMBL" id="CAJVPS010000034">
    <property type="protein sequence ID" value="CAG8443559.1"/>
    <property type="molecule type" value="Genomic_DNA"/>
</dbReference>
<dbReference type="Pfam" id="PF00582">
    <property type="entry name" value="Usp"/>
    <property type="match status" value="1"/>
</dbReference>
<evidence type="ECO:0000256" key="1">
    <source>
        <dbReference type="SAM" id="MobiDB-lite"/>
    </source>
</evidence>
<dbReference type="SUPFAM" id="SSF52402">
    <property type="entry name" value="Adenine nucleotide alpha hydrolases-like"/>
    <property type="match status" value="1"/>
</dbReference>
<evidence type="ECO:0000259" key="2">
    <source>
        <dbReference type="Pfam" id="PF00582"/>
    </source>
</evidence>
<reference evidence="3" key="1">
    <citation type="submission" date="2021-06" db="EMBL/GenBank/DDBJ databases">
        <authorList>
            <person name="Kallberg Y."/>
            <person name="Tangrot J."/>
            <person name="Rosling A."/>
        </authorList>
    </citation>
    <scope>NUCLEOTIDE SEQUENCE</scope>
    <source>
        <strain evidence="3">FL130A</strain>
    </source>
</reference>
<evidence type="ECO:0000313" key="3">
    <source>
        <dbReference type="EMBL" id="CAG8443559.1"/>
    </source>
</evidence>
<name>A0A9N8VD59_9GLOM</name>
<dbReference type="PRINTS" id="PR01438">
    <property type="entry name" value="UNVRSLSTRESS"/>
</dbReference>
<dbReference type="CDD" id="cd23659">
    <property type="entry name" value="USP_At3g01520-like"/>
    <property type="match status" value="1"/>
</dbReference>
<gene>
    <name evidence="3" type="ORF">ALEPTO_LOCUS503</name>
</gene>
<feature type="domain" description="UspA" evidence="2">
    <location>
        <begin position="123"/>
        <end position="269"/>
    </location>
</feature>
<dbReference type="InterPro" id="IPR006015">
    <property type="entry name" value="Universal_stress_UspA"/>
</dbReference>
<evidence type="ECO:0000313" key="4">
    <source>
        <dbReference type="Proteomes" id="UP000789508"/>
    </source>
</evidence>
<sequence>MEDSTEIVKENRASSSSSTTATTPFDDFDGINPAYDLNDSEATMFLKKIRDIDVSSFEDEDEEKESSRFVTTIHEPIVEADSDIVKILVSHKRSSGDYSRINYLEMSTDSKSLQSPPQQSKKRTFMLATDLSSESLYAFEWAVKNVLRPESELYIVSVLEEDKPVSGTSNSISSPNSSQTIINERLEVAQKIAKVTRTFLDNTRFPVSLEIQVVTAKSTRTMLTNMIDLIKPTLVIAGSRGLSSIKGMFLGSISTYLVQNSSVPVMVARQHTEPKRKKRSADKKKDEKLSLIELRESVKKLEYAGLEEI</sequence>
<dbReference type="PANTHER" id="PTHR46100:SF4">
    <property type="entry name" value="USPA DOMAIN-CONTAINING PROTEIN"/>
    <property type="match status" value="1"/>
</dbReference>
<comment type="caution">
    <text evidence="3">The sequence shown here is derived from an EMBL/GenBank/DDBJ whole genome shotgun (WGS) entry which is preliminary data.</text>
</comment>
<dbReference type="Gene3D" id="3.40.50.620">
    <property type="entry name" value="HUPs"/>
    <property type="match status" value="1"/>
</dbReference>
<organism evidence="3 4">
    <name type="scientific">Ambispora leptoticha</name>
    <dbReference type="NCBI Taxonomy" id="144679"/>
    <lineage>
        <taxon>Eukaryota</taxon>
        <taxon>Fungi</taxon>
        <taxon>Fungi incertae sedis</taxon>
        <taxon>Mucoromycota</taxon>
        <taxon>Glomeromycotina</taxon>
        <taxon>Glomeromycetes</taxon>
        <taxon>Archaeosporales</taxon>
        <taxon>Ambisporaceae</taxon>
        <taxon>Ambispora</taxon>
    </lineage>
</organism>